<evidence type="ECO:0000256" key="6">
    <source>
        <dbReference type="ARBA" id="ARBA00023054"/>
    </source>
</evidence>
<organism evidence="13">
    <name type="scientific">Anisakis simplex</name>
    <name type="common">Herring worm</name>
    <dbReference type="NCBI Taxonomy" id="6269"/>
    <lineage>
        <taxon>Eukaryota</taxon>
        <taxon>Metazoa</taxon>
        <taxon>Ecdysozoa</taxon>
        <taxon>Nematoda</taxon>
        <taxon>Chromadorea</taxon>
        <taxon>Rhabditida</taxon>
        <taxon>Spirurina</taxon>
        <taxon>Ascaridomorpha</taxon>
        <taxon>Ascaridoidea</taxon>
        <taxon>Anisakidae</taxon>
        <taxon>Anisakis</taxon>
        <taxon>Anisakis simplex complex</taxon>
    </lineage>
</organism>
<dbReference type="OrthoDB" id="272687at2759"/>
<reference evidence="11 12" key="2">
    <citation type="submission" date="2018-11" db="EMBL/GenBank/DDBJ databases">
        <authorList>
            <consortium name="Pathogen Informatics"/>
        </authorList>
    </citation>
    <scope>NUCLEOTIDE SEQUENCE [LARGE SCALE GENOMIC DNA]</scope>
</reference>
<evidence type="ECO:0000256" key="3">
    <source>
        <dbReference type="ARBA" id="ARBA00007460"/>
    </source>
</evidence>
<reference evidence="13" key="1">
    <citation type="submission" date="2017-02" db="UniProtKB">
        <authorList>
            <consortium name="WormBaseParasite"/>
        </authorList>
    </citation>
    <scope>IDENTIFICATION</scope>
</reference>
<sequence length="71" mass="8061">MFLSCNQVSAFERDQGDSTLYKGIHDEFSSMVDTLIECFCDDLHIEADQLVNALKQQDNSARMSLQQRVSS</sequence>
<evidence type="ECO:0000256" key="5">
    <source>
        <dbReference type="ARBA" id="ARBA00022490"/>
    </source>
</evidence>
<evidence type="ECO:0000256" key="4">
    <source>
        <dbReference type="ARBA" id="ARBA00021815"/>
    </source>
</evidence>
<dbReference type="InterPro" id="IPR038888">
    <property type="entry name" value="CFAP36"/>
</dbReference>
<accession>A0A0M3J7M3</accession>
<dbReference type="PANTHER" id="PTHR21532">
    <property type="entry name" value="PHOSPHODIESTERASE HL"/>
    <property type="match status" value="1"/>
</dbReference>
<dbReference type="GO" id="GO:0005930">
    <property type="term" value="C:axoneme"/>
    <property type="evidence" value="ECO:0007669"/>
    <property type="project" value="TreeGrafter"/>
</dbReference>
<evidence type="ECO:0000259" key="10">
    <source>
        <dbReference type="Pfam" id="PF11527"/>
    </source>
</evidence>
<dbReference type="Pfam" id="PF11527">
    <property type="entry name" value="ARL2_Bind_BART"/>
    <property type="match status" value="1"/>
</dbReference>
<keyword evidence="8" id="KW-0966">Cell projection</keyword>
<dbReference type="AlphaFoldDB" id="A0A0M3J7M3"/>
<dbReference type="GO" id="GO:0097546">
    <property type="term" value="C:ciliary base"/>
    <property type="evidence" value="ECO:0007669"/>
    <property type="project" value="TreeGrafter"/>
</dbReference>
<dbReference type="PANTHER" id="PTHR21532:SF0">
    <property type="entry name" value="CILIA- AND FLAGELLA-ASSOCIATED PROTEIN 36"/>
    <property type="match status" value="1"/>
</dbReference>
<evidence type="ECO:0000313" key="11">
    <source>
        <dbReference type="EMBL" id="VDK21653.1"/>
    </source>
</evidence>
<dbReference type="Gene3D" id="1.20.1520.10">
    <property type="entry name" value="ADP-ribosylation factor-like 2-binding protein, domain"/>
    <property type="match status" value="1"/>
</dbReference>
<comment type="similarity">
    <text evidence="3">Belongs to the CFAP36 family.</text>
</comment>
<dbReference type="WBParaSite" id="ASIM_0000357101-mRNA-1">
    <property type="protein sequence ID" value="ASIM_0000357101-mRNA-1"/>
    <property type="gene ID" value="ASIM_0000357101"/>
</dbReference>
<comment type="subcellular location">
    <subcellularLocation>
        <location evidence="1">Cell projection</location>
        <location evidence="1">Cilium</location>
    </subcellularLocation>
    <subcellularLocation>
        <location evidence="2">Cytoplasm</location>
    </subcellularLocation>
</comment>
<evidence type="ECO:0000313" key="12">
    <source>
        <dbReference type="Proteomes" id="UP000267096"/>
    </source>
</evidence>
<feature type="domain" description="BART" evidence="10">
    <location>
        <begin position="7"/>
        <end position="62"/>
    </location>
</feature>
<dbReference type="InterPro" id="IPR042541">
    <property type="entry name" value="BART_sf"/>
</dbReference>
<keyword evidence="5" id="KW-0963">Cytoplasm</keyword>
<dbReference type="InterPro" id="IPR023379">
    <property type="entry name" value="BART_dom"/>
</dbReference>
<evidence type="ECO:0000256" key="9">
    <source>
        <dbReference type="ARBA" id="ARBA00031593"/>
    </source>
</evidence>
<keyword evidence="7" id="KW-0969">Cilium</keyword>
<gene>
    <name evidence="11" type="ORF">ASIM_LOCUS3404</name>
</gene>
<evidence type="ECO:0000256" key="2">
    <source>
        <dbReference type="ARBA" id="ARBA00004496"/>
    </source>
</evidence>
<name>A0A0M3J7M3_ANISI</name>
<dbReference type="Proteomes" id="UP000267096">
    <property type="component" value="Unassembled WGS sequence"/>
</dbReference>
<proteinExistence type="inferred from homology"/>
<keyword evidence="12" id="KW-1185">Reference proteome</keyword>
<evidence type="ECO:0000256" key="1">
    <source>
        <dbReference type="ARBA" id="ARBA00004138"/>
    </source>
</evidence>
<dbReference type="EMBL" id="UYRR01005255">
    <property type="protein sequence ID" value="VDK21653.1"/>
    <property type="molecule type" value="Genomic_DNA"/>
</dbReference>
<protein>
    <recommendedName>
        <fullName evidence="4">Cilia- and flagella-associated protein 36</fullName>
    </recommendedName>
    <alternativeName>
        <fullName evidence="9">Coiled-coil domain-containing protein 104</fullName>
    </alternativeName>
</protein>
<keyword evidence="6" id="KW-0175">Coiled coil</keyword>
<evidence type="ECO:0000313" key="13">
    <source>
        <dbReference type="WBParaSite" id="ASIM_0000357101-mRNA-1"/>
    </source>
</evidence>
<evidence type="ECO:0000256" key="7">
    <source>
        <dbReference type="ARBA" id="ARBA00023069"/>
    </source>
</evidence>
<evidence type="ECO:0000256" key="8">
    <source>
        <dbReference type="ARBA" id="ARBA00023273"/>
    </source>
</evidence>